<name>A0A382A2W0_9ZZZZ</name>
<sequence>MNKFTRILIVYVAKKQIFIGVFTIWFYA</sequence>
<dbReference type="EMBL" id="UINC01023697">
    <property type="protein sequence ID" value="SVA95876.1"/>
    <property type="molecule type" value="Genomic_DNA"/>
</dbReference>
<reference evidence="2" key="1">
    <citation type="submission" date="2018-05" db="EMBL/GenBank/DDBJ databases">
        <authorList>
            <person name="Lanie J.A."/>
            <person name="Ng W.-L."/>
            <person name="Kazmierczak K.M."/>
            <person name="Andrzejewski T.M."/>
            <person name="Davidsen T.M."/>
            <person name="Wayne K.J."/>
            <person name="Tettelin H."/>
            <person name="Glass J.I."/>
            <person name="Rusch D."/>
            <person name="Podicherti R."/>
            <person name="Tsui H.-C.T."/>
            <person name="Winkler M.E."/>
        </authorList>
    </citation>
    <scope>NUCLEOTIDE SEQUENCE</scope>
</reference>
<evidence type="ECO:0000256" key="1">
    <source>
        <dbReference type="SAM" id="Phobius"/>
    </source>
</evidence>
<keyword evidence="1" id="KW-1133">Transmembrane helix</keyword>
<feature type="transmembrane region" description="Helical" evidence="1">
    <location>
        <begin position="7"/>
        <end position="27"/>
    </location>
</feature>
<evidence type="ECO:0000313" key="2">
    <source>
        <dbReference type="EMBL" id="SVA95876.1"/>
    </source>
</evidence>
<accession>A0A382A2W0</accession>
<organism evidence="2">
    <name type="scientific">marine metagenome</name>
    <dbReference type="NCBI Taxonomy" id="408172"/>
    <lineage>
        <taxon>unclassified sequences</taxon>
        <taxon>metagenomes</taxon>
        <taxon>ecological metagenomes</taxon>
    </lineage>
</organism>
<gene>
    <name evidence="2" type="ORF">METZ01_LOCUS148730</name>
</gene>
<keyword evidence="1" id="KW-0472">Membrane</keyword>
<dbReference type="AlphaFoldDB" id="A0A382A2W0"/>
<proteinExistence type="predicted"/>
<keyword evidence="1" id="KW-0812">Transmembrane</keyword>
<protein>
    <submittedName>
        <fullName evidence="2">Uncharacterized protein</fullName>
    </submittedName>
</protein>